<evidence type="ECO:0000313" key="4">
    <source>
        <dbReference type="EMBL" id="KAJ1349715.1"/>
    </source>
</evidence>
<proteinExistence type="predicted"/>
<comment type="caution">
    <text evidence="4">The sequence shown here is derived from an EMBL/GenBank/DDBJ whole genome shotgun (WGS) entry which is preliminary data.</text>
</comment>
<feature type="domain" description="Rhodanese" evidence="3">
    <location>
        <begin position="43"/>
        <end position="186"/>
    </location>
</feature>
<accession>A0AAD5M207</accession>
<evidence type="ECO:0000256" key="2">
    <source>
        <dbReference type="ARBA" id="ARBA00022737"/>
    </source>
</evidence>
<dbReference type="CDD" id="cd01448">
    <property type="entry name" value="TST_Repeat_1"/>
    <property type="match status" value="1"/>
</dbReference>
<feature type="domain" description="Rhodanese" evidence="3">
    <location>
        <begin position="224"/>
        <end position="339"/>
    </location>
</feature>
<name>A0AAD5M207_PARTN</name>
<evidence type="ECO:0000256" key="1">
    <source>
        <dbReference type="ARBA" id="ARBA00022679"/>
    </source>
</evidence>
<dbReference type="GO" id="GO:0005739">
    <property type="term" value="C:mitochondrion"/>
    <property type="evidence" value="ECO:0007669"/>
    <property type="project" value="TreeGrafter"/>
</dbReference>
<organism evidence="4 5">
    <name type="scientific">Parelaphostrongylus tenuis</name>
    <name type="common">Meningeal worm</name>
    <dbReference type="NCBI Taxonomy" id="148309"/>
    <lineage>
        <taxon>Eukaryota</taxon>
        <taxon>Metazoa</taxon>
        <taxon>Ecdysozoa</taxon>
        <taxon>Nematoda</taxon>
        <taxon>Chromadorea</taxon>
        <taxon>Rhabditida</taxon>
        <taxon>Rhabditina</taxon>
        <taxon>Rhabditomorpha</taxon>
        <taxon>Strongyloidea</taxon>
        <taxon>Metastrongylidae</taxon>
        <taxon>Parelaphostrongylus</taxon>
    </lineage>
</organism>
<dbReference type="AlphaFoldDB" id="A0AAD5M207"/>
<dbReference type="InterPro" id="IPR045078">
    <property type="entry name" value="TST/MPST-like"/>
</dbReference>
<dbReference type="EMBL" id="JAHQIW010000723">
    <property type="protein sequence ID" value="KAJ1349715.1"/>
    <property type="molecule type" value="Genomic_DNA"/>
</dbReference>
<evidence type="ECO:0000259" key="3">
    <source>
        <dbReference type="PROSITE" id="PS50206"/>
    </source>
</evidence>
<dbReference type="GO" id="GO:0004792">
    <property type="term" value="F:thiosulfate-cyanide sulfurtransferase activity"/>
    <property type="evidence" value="ECO:0007669"/>
    <property type="project" value="TreeGrafter"/>
</dbReference>
<dbReference type="SMART" id="SM00450">
    <property type="entry name" value="RHOD"/>
    <property type="match status" value="2"/>
</dbReference>
<dbReference type="PANTHER" id="PTHR11364">
    <property type="entry name" value="THIOSULFATE SULFERTANSFERASE"/>
    <property type="match status" value="1"/>
</dbReference>
<dbReference type="SUPFAM" id="SSF52821">
    <property type="entry name" value="Rhodanese/Cell cycle control phosphatase"/>
    <property type="match status" value="2"/>
</dbReference>
<dbReference type="Pfam" id="PF00581">
    <property type="entry name" value="Rhodanese"/>
    <property type="match status" value="2"/>
</dbReference>
<keyword evidence="1" id="KW-0808">Transferase</keyword>
<evidence type="ECO:0000313" key="5">
    <source>
        <dbReference type="Proteomes" id="UP001196413"/>
    </source>
</evidence>
<protein>
    <recommendedName>
        <fullName evidence="3">Rhodanese domain-containing protein</fullName>
    </recommendedName>
</protein>
<keyword evidence="2" id="KW-0677">Repeat</keyword>
<gene>
    <name evidence="4" type="ORF">KIN20_005338</name>
</gene>
<dbReference type="InterPro" id="IPR036873">
    <property type="entry name" value="Rhodanese-like_dom_sf"/>
</dbReference>
<dbReference type="PROSITE" id="PS50206">
    <property type="entry name" value="RHODANESE_3"/>
    <property type="match status" value="2"/>
</dbReference>
<reference evidence="4" key="1">
    <citation type="submission" date="2021-06" db="EMBL/GenBank/DDBJ databases">
        <title>Parelaphostrongylus tenuis whole genome reference sequence.</title>
        <authorList>
            <person name="Garwood T.J."/>
            <person name="Larsen P.A."/>
            <person name="Fountain-Jones N.M."/>
            <person name="Garbe J.R."/>
            <person name="Macchietto M.G."/>
            <person name="Kania S.A."/>
            <person name="Gerhold R.W."/>
            <person name="Richards J.E."/>
            <person name="Wolf T.M."/>
        </authorList>
    </citation>
    <scope>NUCLEOTIDE SEQUENCE</scope>
    <source>
        <strain evidence="4">MNPRO001-30</strain>
        <tissue evidence="4">Meninges</tissue>
    </source>
</reference>
<dbReference type="Proteomes" id="UP001196413">
    <property type="component" value="Unassembled WGS sequence"/>
</dbReference>
<dbReference type="PANTHER" id="PTHR11364:SF7">
    <property type="entry name" value="THIOSULFATE SULFURTRANSFERASE MPST-1-RELATED"/>
    <property type="match status" value="1"/>
</dbReference>
<dbReference type="InterPro" id="IPR001763">
    <property type="entry name" value="Rhodanese-like_dom"/>
</dbReference>
<dbReference type="Gene3D" id="3.40.250.10">
    <property type="entry name" value="Rhodanese-like domain"/>
    <property type="match status" value="2"/>
</dbReference>
<keyword evidence="5" id="KW-1185">Reference proteome</keyword>
<sequence>MHEWLLGSNATVANERINLAGAKTQLAKVRCIVSQLLKKNIINKQGVRLLDCSYDQSLVAKKPDWKHFQKEFYGNFSKLLAEPCTSRELYLSGHIPTASHICLDVATYPSEYERYAIYPPEIFQEYIQTLGINADDHLILYARGPLGGMLHSSRFAWLFKTYGHEKVSVVDGGYDEWVKQGYETSKDEVKLSRGTWKAVDNFLKYNLKYELLEGDHGDRKYIEYINDINLIDARGRGQFEGTAPTDLPPNVVGTHIPGFKNLPAAELVKENLMKSPDDIKEWLGDREFHPHRPAVVMCNVGLQAAMVAYAIETVYPNLLVQVYNGSMNEMAMRNPKRISSVIESS</sequence>